<dbReference type="Proteomes" id="UP001162483">
    <property type="component" value="Unassembled WGS sequence"/>
</dbReference>
<comment type="caution">
    <text evidence="1">The sequence shown here is derived from an EMBL/GenBank/DDBJ whole genome shotgun (WGS) entry which is preliminary data.</text>
</comment>
<evidence type="ECO:0000313" key="2">
    <source>
        <dbReference type="Proteomes" id="UP001162483"/>
    </source>
</evidence>
<protein>
    <submittedName>
        <fullName evidence="1">Uncharacterized protein</fullName>
    </submittedName>
</protein>
<gene>
    <name evidence="1" type="ORF">SPARVUS_LOCUS4383641</name>
</gene>
<reference evidence="1" key="1">
    <citation type="submission" date="2023-05" db="EMBL/GenBank/DDBJ databases">
        <authorList>
            <person name="Stuckert A."/>
        </authorList>
    </citation>
    <scope>NUCLEOTIDE SEQUENCE</scope>
</reference>
<keyword evidence="2" id="KW-1185">Reference proteome</keyword>
<sequence>MYDKICFGFFFTGHVYLQNFIIKTLFFKIFRHFHLHSKKNKNPSGE</sequence>
<organism evidence="1 2">
    <name type="scientific">Staurois parvus</name>
    <dbReference type="NCBI Taxonomy" id="386267"/>
    <lineage>
        <taxon>Eukaryota</taxon>
        <taxon>Metazoa</taxon>
        <taxon>Chordata</taxon>
        <taxon>Craniata</taxon>
        <taxon>Vertebrata</taxon>
        <taxon>Euteleostomi</taxon>
        <taxon>Amphibia</taxon>
        <taxon>Batrachia</taxon>
        <taxon>Anura</taxon>
        <taxon>Neobatrachia</taxon>
        <taxon>Ranoidea</taxon>
        <taxon>Ranidae</taxon>
        <taxon>Staurois</taxon>
    </lineage>
</organism>
<name>A0ABN9C605_9NEOB</name>
<dbReference type="EMBL" id="CATNWA010008126">
    <property type="protein sequence ID" value="CAI9555459.1"/>
    <property type="molecule type" value="Genomic_DNA"/>
</dbReference>
<evidence type="ECO:0000313" key="1">
    <source>
        <dbReference type="EMBL" id="CAI9555459.1"/>
    </source>
</evidence>
<proteinExistence type="predicted"/>
<accession>A0ABN9C605</accession>